<evidence type="ECO:0000313" key="1">
    <source>
        <dbReference type="EMBL" id="TMU56539.1"/>
    </source>
</evidence>
<name>A0ABY2WNG1_9FLAO</name>
<proteinExistence type="predicted"/>
<evidence type="ECO:0000313" key="2">
    <source>
        <dbReference type="Proteomes" id="UP000751614"/>
    </source>
</evidence>
<dbReference type="Gene3D" id="3.30.1360.110">
    <property type="entry name" value="Domain 2, Phosphonoacetate Hydrolase"/>
    <property type="match status" value="1"/>
</dbReference>
<reference evidence="1 2" key="1">
    <citation type="submission" date="2019-05" db="EMBL/GenBank/DDBJ databases">
        <title>Flagellimonas sp. AsT0115, sp. nov., isolated from a marine red algae, Asparagopsis taxiformis.</title>
        <authorList>
            <person name="Kim J."/>
            <person name="Jeong S.E."/>
            <person name="Jeon C.O."/>
        </authorList>
    </citation>
    <scope>NUCLEOTIDE SEQUENCE [LARGE SCALE GENOMIC DNA]</scope>
    <source>
        <strain evidence="1 2">AsT0115</strain>
    </source>
</reference>
<protein>
    <submittedName>
        <fullName evidence="1">Alkaline phosphatase family protein</fullName>
    </submittedName>
</protein>
<dbReference type="InterPro" id="IPR002591">
    <property type="entry name" value="Phosphodiest/P_Trfase"/>
</dbReference>
<dbReference type="SUPFAM" id="SSF53649">
    <property type="entry name" value="Alkaline phosphatase-like"/>
    <property type="match status" value="1"/>
</dbReference>
<organism evidence="1 2">
    <name type="scientific">Flagellimonas algicola</name>
    <dbReference type="NCBI Taxonomy" id="2583815"/>
    <lineage>
        <taxon>Bacteria</taxon>
        <taxon>Pseudomonadati</taxon>
        <taxon>Bacteroidota</taxon>
        <taxon>Flavobacteriia</taxon>
        <taxon>Flavobacteriales</taxon>
        <taxon>Flavobacteriaceae</taxon>
        <taxon>Flagellimonas</taxon>
    </lineage>
</organism>
<dbReference type="InterPro" id="IPR017850">
    <property type="entry name" value="Alkaline_phosphatase_core_sf"/>
</dbReference>
<keyword evidence="2" id="KW-1185">Reference proteome</keyword>
<dbReference type="PANTHER" id="PTHR10151:SF120">
    <property type="entry name" value="BIS(5'-ADENOSYL)-TRIPHOSPHATASE"/>
    <property type="match status" value="1"/>
</dbReference>
<dbReference type="InterPro" id="IPR023116">
    <property type="entry name" value="Phosphonoacetate_hydro_insert"/>
</dbReference>
<accession>A0ABY2WNG1</accession>
<dbReference type="Proteomes" id="UP000751614">
    <property type="component" value="Unassembled WGS sequence"/>
</dbReference>
<dbReference type="Gene3D" id="3.40.720.10">
    <property type="entry name" value="Alkaline Phosphatase, subunit A"/>
    <property type="match status" value="1"/>
</dbReference>
<gene>
    <name evidence="1" type="ORF">FGG15_03090</name>
</gene>
<sequence length="461" mass="53166">MKQTAVINVVGLSSSLLQHEDLFLTQWIKNKRLSKIKPVLPAVTCSAQSTYLTGKWPSEHGIVANGWYFKDECEVKLWRQSNHLVQSVKIWDKAKAENSNFSCSNMFWWYNMYSNSDFNVTPRPQYRADGQKIPDCYSNPPELRDKLQKELGTFPLFNFWGPTANIKSSQWIADASKLVHTWHEPTLQLIYLPHLDYVLQKHNDQDIIYQHLKELDAVLKDLIEFYEVKGIDPIVLSGYGITPVKGPIHINRLLRKKGYIKVREENGLEILDPGACDAFAMADHQIAHIYVNAKGKLQEVKRLLENCPEIDLVLDSDNKKDHHLDHERSGDLVIVSKQEYWFTYYYWLDDAKAPDFARTVDIHKKPGYDPVEMFTDPNKNLMLARIGWKLLKKKLGFRSLFNMIPLDANLIKGSHGAINISEEYYPVFIHSSDKGKQDSETLLPTEVYGHIWGNIFGTANE</sequence>
<dbReference type="RefSeq" id="WP_138833099.1">
    <property type="nucleotide sequence ID" value="NZ_VCNI01000001.1"/>
</dbReference>
<comment type="caution">
    <text evidence="1">The sequence shown here is derived from an EMBL/GenBank/DDBJ whole genome shotgun (WGS) entry which is preliminary data.</text>
</comment>
<dbReference type="PANTHER" id="PTHR10151">
    <property type="entry name" value="ECTONUCLEOTIDE PYROPHOSPHATASE/PHOSPHODIESTERASE"/>
    <property type="match status" value="1"/>
</dbReference>
<dbReference type="EMBL" id="VCNI01000001">
    <property type="protein sequence ID" value="TMU56539.1"/>
    <property type="molecule type" value="Genomic_DNA"/>
</dbReference>
<dbReference type="Pfam" id="PF01663">
    <property type="entry name" value="Phosphodiest"/>
    <property type="match status" value="1"/>
</dbReference>